<evidence type="ECO:0000256" key="2">
    <source>
        <dbReference type="ARBA" id="ARBA00022525"/>
    </source>
</evidence>
<comment type="caution">
    <text evidence="5">The sequence shown here is derived from an EMBL/GenBank/DDBJ whole genome shotgun (WGS) entry which is preliminary data.</text>
</comment>
<dbReference type="SUPFAM" id="SSF50969">
    <property type="entry name" value="YVTN repeat-like/Quinoprotein amine dehydrogenase"/>
    <property type="match status" value="1"/>
</dbReference>
<sequence>MRDTDSWGTLHRPAFETLEPRLLLSGTIEGQVWEDLNGDGIRSSNEPGVDGITVELVNRDSSLVVGAQSTASDDRDGSGSIDPVTEAGWYSFTALPTAPYEVRIVLPGGSQQFRPSFGDDPFLAQAGSFPSAIAINDSGAAVVVYRNDTTEMCVRAFLPDGTPTGPATEIGRVGGTRVAIDAQGNFVVIWHDETRIGDDTSRIMARTFLADGTPRGGAFQVNTYDVGNQSDASVGIRDDGQFIVAWRSMDFVDPAQILARRYLADGTPLGSEFIVNTTDSNAIAYPSVASNSAGESVIVWESLDQGIYGQMLHADGSAYGGEFRIDTAVNNMHRHTPAVGVEDAGGFVVTWRESGNSTPVGIFARKYASDGTPTGDPFQVNTTEEHSNDRPSIAMGKAGRFVITWRHRYDAHPDPWVQLVLAQRYDETATAVGTEFLLEDESGRPDMDWEVEVAALGNADRFLGMANGPDYQNVYLHWFSWDSANNAYWFDIEAGDTITPANFAVFFDASVAGQSFEDVNDNGQHDPGEPGRDGWTIELVDADTQEVIATTVTASVDLNEDGVIDPATEVGLYTFEGILAGAYTVREVVPTGWQGSAPQAISGELEHVETLQDGVDGNDYLNGSYKPVISADGQFVYVPGRYDAAISVFQRDAATGELTLASVVRNDYGGVTGLIIPETLAISPDGGHVYALSNPYGASGGSMVVFSRDAVTGELVFVQAILSEVDVPWMNDPQGITVSADGTQVYVTSVDDDALHVFTRDPATGLLALAQTLRSGYDGTTLNYPRDIVASADGQHVYVTSGSAVAIFQRDEATGLLSYMQHTGTGGPTSISLADGDRYLYVATRSDQVMVYERDPNTGELTQLYTASAYYDPVDLAVSADGQLAAVALPPGGGTITVFRRGQDGYLLERGGMAEDSIGNVFGLGGLTGVAISPDLAHLYATGGTDDTVVVFTIGDYVVDYYLTLISGDEETGIDFGNIDLVNVSGQVLDDADNNGLHDAGEPGRDWWIVELVDTVTGEAVATATTASIDTNQDGTIDPETETGLYGFYGITPGSYEVRLVVESGHSQTYPAGVYPLVLTSGDPDVTDIDFGAFLSDSAEIHGQKFEDLNANGIHDAGEPGLDGWTIELVDMNTGQIVATTTTASIDVNGNGAIDPETESGLYSFAGLAPGPYEVREIQQVGWRQTTQQLSSGELEFLQIFRQDQGYSNLYGPWDVKVSPDGRHVYVGADALFVFARDPFLGTLTLVQEIENDGAYTTDNVWSLAISPDGRDMYFSGGSPVPLWWFRRNTVSGKLTFVARYMNDDPFFEDMGGVVYTFITPDGRNVYLRSGAGKVLVLARDKASGELSPVQKLDGVNPGPFIYSPDEQYFHIGSKVYQRDLATGALTFLTTRPDYFTVYSPDGTHVYGPWNDSINAYTWDPATGDMTLLATYTDGEGGIDGLSDVQELAISPDGLYLLASSSDGPYDDRSLVLFRRDPLSGELTYLDVLFDNEDGVDGLHEVRKIAFSQGGRYIYAVSLSADNSVAVFSYDDGPLPLQFNLIPDQVVSNADFGNARLGSISGQVFHDLDVSGVREPGEQGLDGLTVELIDTADGSVALTAMTKSADLNGNGVIDPETEAGLYAFDTLLSGAFEIRLVAPVDWAQSYPVGSGHPIALGYGDTLAGYDFGAIESATLIGQIFDDHNADGIKDVVEGRLNGWTVEIVDAATSNVVATAVTMDVDLDDSGSIDPATESGIYVVDTLLPGEYEIRQVAQTGWSQTFPVSGTHLLTVAAGQTYEDLDFGNEPADAEVAGQVFGDLDGDGVRDGDEVGVNGWTVELVDPATGGVMATATTASIDLDENGLIDPATERGRYRFAGLVQDDYEVRQVVPAGWQQTAPMFLDERAFAAEVVGGAMTIHEIDPTDGSTLNSFAAPANPVSVGYQGLAIGPDSLFYVDANDWLTPTLWELDLDTGAVIDSDPLTFGAIYVIKG</sequence>
<dbReference type="PANTHER" id="PTHR23303">
    <property type="entry name" value="CARBOXYPEPTIDASE REGULATORY REGION-CONTAINING"/>
    <property type="match status" value="1"/>
</dbReference>
<dbReference type="InterPro" id="IPR019405">
    <property type="entry name" value="Lactonase_7-beta_prop"/>
</dbReference>
<dbReference type="InterPro" id="IPR033764">
    <property type="entry name" value="Sdr_B"/>
</dbReference>
<feature type="domain" description="SD-repeat containing protein B" evidence="4">
    <location>
        <begin position="30"/>
        <end position="120"/>
    </location>
</feature>
<evidence type="ECO:0000256" key="3">
    <source>
        <dbReference type="ARBA" id="ARBA00022729"/>
    </source>
</evidence>
<dbReference type="Pfam" id="PF10282">
    <property type="entry name" value="Lactonase"/>
    <property type="match status" value="4"/>
</dbReference>
<dbReference type="SUPFAM" id="SSF117074">
    <property type="entry name" value="Hypothetical protein PA1324"/>
    <property type="match status" value="7"/>
</dbReference>
<dbReference type="Pfam" id="PF17210">
    <property type="entry name" value="SdrD_B"/>
    <property type="match status" value="5"/>
</dbReference>
<dbReference type="Gene3D" id="2.130.10.10">
    <property type="entry name" value="YVTN repeat-like/Quinoprotein amine dehydrogenase"/>
    <property type="match status" value="5"/>
</dbReference>
<keyword evidence="3" id="KW-0732">Signal</keyword>
<dbReference type="NCBIfam" id="NF012209">
    <property type="entry name" value="LEPR-8K"/>
    <property type="match status" value="1"/>
</dbReference>
<dbReference type="InterPro" id="IPR051417">
    <property type="entry name" value="SDr/BOS_complex"/>
</dbReference>
<dbReference type="InterPro" id="IPR015943">
    <property type="entry name" value="WD40/YVTN_repeat-like_dom_sf"/>
</dbReference>
<accession>A0A0F9TFV8</accession>
<keyword evidence="2" id="KW-0964">Secreted</keyword>
<evidence type="ECO:0000256" key="1">
    <source>
        <dbReference type="ARBA" id="ARBA00004613"/>
    </source>
</evidence>
<dbReference type="Gene3D" id="2.60.40.10">
    <property type="entry name" value="Immunoglobulins"/>
    <property type="match status" value="7"/>
</dbReference>
<evidence type="ECO:0000259" key="4">
    <source>
        <dbReference type="Pfam" id="PF17210"/>
    </source>
</evidence>
<gene>
    <name evidence="5" type="ORF">LCGC14_0397880</name>
</gene>
<feature type="domain" description="SD-repeat containing protein B" evidence="4">
    <location>
        <begin position="515"/>
        <end position="599"/>
    </location>
</feature>
<feature type="domain" description="SD-repeat containing protein B" evidence="4">
    <location>
        <begin position="1793"/>
        <end position="1878"/>
    </location>
</feature>
<dbReference type="GO" id="GO:0005576">
    <property type="term" value="C:extracellular region"/>
    <property type="evidence" value="ECO:0007669"/>
    <property type="project" value="UniProtKB-SubCell"/>
</dbReference>
<name>A0A0F9TFV8_9ZZZZ</name>
<feature type="non-terminal residue" evidence="5">
    <location>
        <position position="1971"/>
    </location>
</feature>
<dbReference type="SUPFAM" id="SSF75011">
    <property type="entry name" value="3-carboxy-cis,cis-mucoante lactonizing enzyme"/>
    <property type="match status" value="1"/>
</dbReference>
<dbReference type="InterPro" id="IPR013783">
    <property type="entry name" value="Ig-like_fold"/>
</dbReference>
<dbReference type="EMBL" id="LAZR01000338">
    <property type="protein sequence ID" value="KKN73742.1"/>
    <property type="molecule type" value="Genomic_DNA"/>
</dbReference>
<evidence type="ECO:0000313" key="5">
    <source>
        <dbReference type="EMBL" id="KKN73742.1"/>
    </source>
</evidence>
<proteinExistence type="predicted"/>
<protein>
    <recommendedName>
        <fullName evidence="4">SD-repeat containing protein B domain-containing protein</fullName>
    </recommendedName>
</protein>
<reference evidence="5" key="1">
    <citation type="journal article" date="2015" name="Nature">
        <title>Complex archaea that bridge the gap between prokaryotes and eukaryotes.</title>
        <authorList>
            <person name="Spang A."/>
            <person name="Saw J.H."/>
            <person name="Jorgensen S.L."/>
            <person name="Zaremba-Niedzwiedzka K."/>
            <person name="Martijn J."/>
            <person name="Lind A.E."/>
            <person name="van Eijk R."/>
            <person name="Schleper C."/>
            <person name="Guy L."/>
            <person name="Ettema T.J."/>
        </authorList>
    </citation>
    <scope>NUCLEOTIDE SEQUENCE</scope>
</reference>
<dbReference type="InterPro" id="IPR011044">
    <property type="entry name" value="Quino_amine_DH_bsu"/>
</dbReference>
<comment type="subcellular location">
    <subcellularLocation>
        <location evidence="1">Secreted</location>
    </subcellularLocation>
</comment>
<feature type="domain" description="SD-repeat containing protein B" evidence="4">
    <location>
        <begin position="1559"/>
        <end position="1645"/>
    </location>
</feature>
<organism evidence="5">
    <name type="scientific">marine sediment metagenome</name>
    <dbReference type="NCBI Taxonomy" id="412755"/>
    <lineage>
        <taxon>unclassified sequences</taxon>
        <taxon>metagenomes</taxon>
        <taxon>ecological metagenomes</taxon>
    </lineage>
</organism>
<dbReference type="InterPro" id="IPR053786">
    <property type="entry name" value="LEPRxLL_CS"/>
</dbReference>
<feature type="domain" description="SD-repeat containing protein B" evidence="4">
    <location>
        <begin position="1106"/>
        <end position="1192"/>
    </location>
</feature>